<feature type="region of interest" description="Disordered" evidence="6">
    <location>
        <begin position="1"/>
        <end position="22"/>
    </location>
</feature>
<evidence type="ECO:0000256" key="5">
    <source>
        <dbReference type="PROSITE-ProRule" id="PRU00335"/>
    </source>
</evidence>
<dbReference type="Pfam" id="PF00440">
    <property type="entry name" value="TetR_N"/>
    <property type="match status" value="1"/>
</dbReference>
<evidence type="ECO:0000256" key="2">
    <source>
        <dbReference type="ARBA" id="ARBA00023015"/>
    </source>
</evidence>
<dbReference type="PROSITE" id="PS50977">
    <property type="entry name" value="HTH_TETR_2"/>
    <property type="match status" value="1"/>
</dbReference>
<dbReference type="RefSeq" id="WP_139602748.1">
    <property type="nucleotide sequence ID" value="NZ_VDCQ01000016.1"/>
</dbReference>
<evidence type="ECO:0000313" key="8">
    <source>
        <dbReference type="EMBL" id="TNJ65687.1"/>
    </source>
</evidence>
<sequence length="214" mass="23048">MKPSRPTPKKKPGRPKAGEPSTVKATLLRTASALFMQYGFDSVSMEQISVSSGVTKASLYYYFPNKAELFTAAVIQMMANIARLTSGLLGGPGSMRERLTAVAEAHMRNPHVDFESLMREASQSLTAEQIAAIREAERSVHDVLAAAFRQEMDIGTLRSGDPLLYAYAFSAIMMLGGRNAVSGDASVASPLPPFSPIAPSDIVDLFWCGVGRMV</sequence>
<gene>
    <name evidence="8" type="ORF">FE784_13605</name>
</gene>
<evidence type="ECO:0000259" key="7">
    <source>
        <dbReference type="PROSITE" id="PS50977"/>
    </source>
</evidence>
<accession>A0A5C4TB44</accession>
<dbReference type="OrthoDB" id="2732116at2"/>
<evidence type="ECO:0000256" key="4">
    <source>
        <dbReference type="ARBA" id="ARBA00023163"/>
    </source>
</evidence>
<keyword evidence="9" id="KW-1185">Reference proteome</keyword>
<dbReference type="GO" id="GO:0000976">
    <property type="term" value="F:transcription cis-regulatory region binding"/>
    <property type="evidence" value="ECO:0007669"/>
    <property type="project" value="TreeGrafter"/>
</dbReference>
<keyword evidence="4" id="KW-0804">Transcription</keyword>
<dbReference type="Proteomes" id="UP000307943">
    <property type="component" value="Unassembled WGS sequence"/>
</dbReference>
<feature type="domain" description="HTH tetR-type" evidence="7">
    <location>
        <begin position="21"/>
        <end position="81"/>
    </location>
</feature>
<dbReference type="PANTHER" id="PTHR30055:SF175">
    <property type="entry name" value="HTH-TYPE TRANSCRIPTIONAL REPRESSOR KSTR2"/>
    <property type="match status" value="1"/>
</dbReference>
<evidence type="ECO:0000256" key="6">
    <source>
        <dbReference type="SAM" id="MobiDB-lite"/>
    </source>
</evidence>
<dbReference type="InterPro" id="IPR050109">
    <property type="entry name" value="HTH-type_TetR-like_transc_reg"/>
</dbReference>
<keyword evidence="1" id="KW-0678">Repressor</keyword>
<dbReference type="InterPro" id="IPR001647">
    <property type="entry name" value="HTH_TetR"/>
</dbReference>
<dbReference type="InterPro" id="IPR023772">
    <property type="entry name" value="DNA-bd_HTH_TetR-type_CS"/>
</dbReference>
<dbReference type="InterPro" id="IPR009057">
    <property type="entry name" value="Homeodomain-like_sf"/>
</dbReference>
<keyword evidence="3 5" id="KW-0238">DNA-binding</keyword>
<protein>
    <submittedName>
        <fullName evidence="8">TetR/AcrR family transcriptional regulator</fullName>
    </submittedName>
</protein>
<dbReference type="Gene3D" id="1.10.357.10">
    <property type="entry name" value="Tetracycline Repressor, domain 2"/>
    <property type="match status" value="1"/>
</dbReference>
<dbReference type="PROSITE" id="PS01081">
    <property type="entry name" value="HTH_TETR_1"/>
    <property type="match status" value="1"/>
</dbReference>
<evidence type="ECO:0000256" key="1">
    <source>
        <dbReference type="ARBA" id="ARBA00022491"/>
    </source>
</evidence>
<proteinExistence type="predicted"/>
<name>A0A5C4TB44_9BACL</name>
<keyword evidence="2" id="KW-0805">Transcription regulation</keyword>
<organism evidence="8 9">
    <name type="scientific">Paenibacillus hemerocallicola</name>
    <dbReference type="NCBI Taxonomy" id="1172614"/>
    <lineage>
        <taxon>Bacteria</taxon>
        <taxon>Bacillati</taxon>
        <taxon>Bacillota</taxon>
        <taxon>Bacilli</taxon>
        <taxon>Bacillales</taxon>
        <taxon>Paenibacillaceae</taxon>
        <taxon>Paenibacillus</taxon>
    </lineage>
</organism>
<dbReference type="SUPFAM" id="SSF46689">
    <property type="entry name" value="Homeodomain-like"/>
    <property type="match status" value="1"/>
</dbReference>
<feature type="DNA-binding region" description="H-T-H motif" evidence="5">
    <location>
        <begin position="44"/>
        <end position="63"/>
    </location>
</feature>
<dbReference type="Gene3D" id="1.10.10.60">
    <property type="entry name" value="Homeodomain-like"/>
    <property type="match status" value="1"/>
</dbReference>
<dbReference type="PRINTS" id="PR00455">
    <property type="entry name" value="HTHTETR"/>
</dbReference>
<dbReference type="EMBL" id="VDCQ01000016">
    <property type="protein sequence ID" value="TNJ65687.1"/>
    <property type="molecule type" value="Genomic_DNA"/>
</dbReference>
<evidence type="ECO:0000313" key="9">
    <source>
        <dbReference type="Proteomes" id="UP000307943"/>
    </source>
</evidence>
<reference evidence="8 9" key="1">
    <citation type="submission" date="2019-05" db="EMBL/GenBank/DDBJ databases">
        <title>We sequenced the genome of Paenibacillus hemerocallicola KCTC 33185 for further insight into its adaptation and study the phylogeny of Paenibacillus.</title>
        <authorList>
            <person name="Narsing Rao M.P."/>
        </authorList>
    </citation>
    <scope>NUCLEOTIDE SEQUENCE [LARGE SCALE GENOMIC DNA]</scope>
    <source>
        <strain evidence="8 9">KCTC 33185</strain>
    </source>
</reference>
<evidence type="ECO:0000256" key="3">
    <source>
        <dbReference type="ARBA" id="ARBA00023125"/>
    </source>
</evidence>
<dbReference type="GO" id="GO:0003700">
    <property type="term" value="F:DNA-binding transcription factor activity"/>
    <property type="evidence" value="ECO:0007669"/>
    <property type="project" value="TreeGrafter"/>
</dbReference>
<dbReference type="PANTHER" id="PTHR30055">
    <property type="entry name" value="HTH-TYPE TRANSCRIPTIONAL REGULATOR RUTR"/>
    <property type="match status" value="1"/>
</dbReference>
<dbReference type="AlphaFoldDB" id="A0A5C4TB44"/>
<comment type="caution">
    <text evidence="8">The sequence shown here is derived from an EMBL/GenBank/DDBJ whole genome shotgun (WGS) entry which is preliminary data.</text>
</comment>